<proteinExistence type="inferred from homology"/>
<feature type="domain" description="Carbohydrate kinase FGGY C-terminal" evidence="6">
    <location>
        <begin position="307"/>
        <end position="520"/>
    </location>
</feature>
<evidence type="ECO:0000313" key="7">
    <source>
        <dbReference type="EMBL" id="KAL0484794.1"/>
    </source>
</evidence>
<protein>
    <recommendedName>
        <fullName evidence="4">Xylulose kinase</fullName>
        <ecNumber evidence="4">2.7.1.17</ecNumber>
    </recommendedName>
</protein>
<sequence length="573" mass="63180">MTQSLYLGIDLGTQSIKASVLSSVGDSGNLSVICNHSVDYDKALPQYKTKGGVQEKGDGVVTVPTNLWIEALERLLDELKSVHKLDFSKVAAISGSGQQHGSVYWKKGTKDNCFSNLSGKTLGTAFKDQFVQDSPIWMDSSTTKECQDLEHFVGGKAPLKRLTGSTAHERFTGPQIFKFYKHNDINQISSCERISLVSSLIATLFLGDYAPIDFADGSGMNLLDVNNLKWSQPCLSAITNTIEGAHQQDLVEKLGNDAVPSTKVLGVVNDYVCKQFGFSPQCKIVACSGDNPNSADFTLRQHGDLCISLGTSHTIFGYQSEMSQPVPLEGHYFLGTLYDPENQNSPNNKDKYLSLLCFKNGGLVRAELCRQHCDGDWSSFEKSLEKSYGRPRRNQFNLPDAIAFYYQFPEIVPHTAQHHGYFRFKLDSHGHYLAVDQLDSDLDVLSLVESQFLALKSHAIGVGLLDESDDERRRIIVTGGASGNQTLMQILADVFGCDVYIAPQNHNSAAIGAACRALYGADKKTDTSDYFDVVSCKLPSLEIIAKAGDRSKLYGRNVVNKYRELEQIVLKQM</sequence>
<dbReference type="GO" id="GO:0005524">
    <property type="term" value="F:ATP binding"/>
    <property type="evidence" value="ECO:0007669"/>
    <property type="project" value="UniProtKB-KW"/>
</dbReference>
<dbReference type="Proteomes" id="UP001431209">
    <property type="component" value="Unassembled WGS sequence"/>
</dbReference>
<keyword evidence="2 4" id="KW-0808">Transferase</keyword>
<dbReference type="GO" id="GO:0004856">
    <property type="term" value="F:D-xylulokinase activity"/>
    <property type="evidence" value="ECO:0007669"/>
    <property type="project" value="UniProtKB-UniRule"/>
</dbReference>
<feature type="non-terminal residue" evidence="7">
    <location>
        <position position="573"/>
    </location>
</feature>
<dbReference type="AlphaFoldDB" id="A0AAW2Z5W0"/>
<accession>A0AAW2Z5W0</accession>
<evidence type="ECO:0000259" key="6">
    <source>
        <dbReference type="Pfam" id="PF02782"/>
    </source>
</evidence>
<evidence type="ECO:0000256" key="1">
    <source>
        <dbReference type="ARBA" id="ARBA00009156"/>
    </source>
</evidence>
<dbReference type="SUPFAM" id="SSF53067">
    <property type="entry name" value="Actin-like ATPase domain"/>
    <property type="match status" value="2"/>
</dbReference>
<organism evidence="7 8">
    <name type="scientific">Acrasis kona</name>
    <dbReference type="NCBI Taxonomy" id="1008807"/>
    <lineage>
        <taxon>Eukaryota</taxon>
        <taxon>Discoba</taxon>
        <taxon>Heterolobosea</taxon>
        <taxon>Tetramitia</taxon>
        <taxon>Eutetramitia</taxon>
        <taxon>Acrasidae</taxon>
        <taxon>Acrasis</taxon>
    </lineage>
</organism>
<dbReference type="GO" id="GO:0042732">
    <property type="term" value="P:D-xylose metabolic process"/>
    <property type="evidence" value="ECO:0007669"/>
    <property type="project" value="UniProtKB-UniRule"/>
</dbReference>
<keyword evidence="4" id="KW-0119">Carbohydrate metabolism</keyword>
<dbReference type="InterPro" id="IPR018485">
    <property type="entry name" value="FGGY_C"/>
</dbReference>
<evidence type="ECO:0000313" key="8">
    <source>
        <dbReference type="Proteomes" id="UP001431209"/>
    </source>
</evidence>
<keyword evidence="4" id="KW-0067">ATP-binding</keyword>
<dbReference type="EC" id="2.7.1.17" evidence="4"/>
<comment type="caution">
    <text evidence="7">The sequence shown here is derived from an EMBL/GenBank/DDBJ whole genome shotgun (WGS) entry which is preliminary data.</text>
</comment>
<gene>
    <name evidence="7" type="ORF">AKO1_003700</name>
</gene>
<dbReference type="PANTHER" id="PTHR10196">
    <property type="entry name" value="SUGAR KINASE"/>
    <property type="match status" value="1"/>
</dbReference>
<dbReference type="PANTHER" id="PTHR10196:SF57">
    <property type="entry name" value="XYLULOSE KINASE"/>
    <property type="match status" value="1"/>
</dbReference>
<dbReference type="Gene3D" id="3.30.420.40">
    <property type="match status" value="2"/>
</dbReference>
<evidence type="ECO:0000256" key="3">
    <source>
        <dbReference type="ARBA" id="ARBA00022777"/>
    </source>
</evidence>
<keyword evidence="4" id="KW-0859">Xylose metabolism</keyword>
<name>A0AAW2Z5W0_9EUKA</name>
<keyword evidence="4" id="KW-0547">Nucleotide-binding</keyword>
<feature type="domain" description="Carbohydrate kinase FGGY N-terminal" evidence="5">
    <location>
        <begin position="131"/>
        <end position="292"/>
    </location>
</feature>
<dbReference type="EMBL" id="JAOPGA020001068">
    <property type="protein sequence ID" value="KAL0484794.1"/>
    <property type="molecule type" value="Genomic_DNA"/>
</dbReference>
<comment type="similarity">
    <text evidence="1 4">Belongs to the FGGY kinase family.</text>
</comment>
<evidence type="ECO:0000256" key="4">
    <source>
        <dbReference type="RuleBase" id="RU367058"/>
    </source>
</evidence>
<dbReference type="InterPro" id="IPR018484">
    <property type="entry name" value="FGGY_N"/>
</dbReference>
<reference evidence="7 8" key="1">
    <citation type="submission" date="2024-03" db="EMBL/GenBank/DDBJ databases">
        <title>The Acrasis kona genome and developmental transcriptomes reveal deep origins of eukaryotic multicellular pathways.</title>
        <authorList>
            <person name="Sheikh S."/>
            <person name="Fu C.-J."/>
            <person name="Brown M.W."/>
            <person name="Baldauf S.L."/>
        </authorList>
    </citation>
    <scope>NUCLEOTIDE SEQUENCE [LARGE SCALE GENOMIC DNA]</scope>
    <source>
        <strain evidence="7 8">ATCC MYA-3509</strain>
    </source>
</reference>
<dbReference type="CDD" id="cd07776">
    <property type="entry name" value="ASKHA_NBD_FGGY_SpXK-like"/>
    <property type="match status" value="1"/>
</dbReference>
<dbReference type="GO" id="GO:0005997">
    <property type="term" value="P:xylulose metabolic process"/>
    <property type="evidence" value="ECO:0007669"/>
    <property type="project" value="TreeGrafter"/>
</dbReference>
<evidence type="ECO:0000256" key="2">
    <source>
        <dbReference type="ARBA" id="ARBA00022679"/>
    </source>
</evidence>
<dbReference type="GO" id="GO:0005829">
    <property type="term" value="C:cytosol"/>
    <property type="evidence" value="ECO:0007669"/>
    <property type="project" value="TreeGrafter"/>
</dbReference>
<keyword evidence="3 4" id="KW-0418">Kinase</keyword>
<keyword evidence="8" id="KW-1185">Reference proteome</keyword>
<dbReference type="Pfam" id="PF02782">
    <property type="entry name" value="FGGY_C"/>
    <property type="match status" value="1"/>
</dbReference>
<dbReference type="InterPro" id="IPR043129">
    <property type="entry name" value="ATPase_NBD"/>
</dbReference>
<comment type="catalytic activity">
    <reaction evidence="4">
        <text>D-xylulose + ATP = D-xylulose 5-phosphate + ADP + H(+)</text>
        <dbReference type="Rhea" id="RHEA:10964"/>
        <dbReference type="ChEBI" id="CHEBI:15378"/>
        <dbReference type="ChEBI" id="CHEBI:17140"/>
        <dbReference type="ChEBI" id="CHEBI:30616"/>
        <dbReference type="ChEBI" id="CHEBI:57737"/>
        <dbReference type="ChEBI" id="CHEBI:456216"/>
        <dbReference type="EC" id="2.7.1.17"/>
    </reaction>
</comment>
<evidence type="ECO:0000259" key="5">
    <source>
        <dbReference type="Pfam" id="PF00370"/>
    </source>
</evidence>
<dbReference type="InterPro" id="IPR042024">
    <property type="entry name" value="D-XK_euk"/>
</dbReference>
<dbReference type="Pfam" id="PF00370">
    <property type="entry name" value="FGGY_N"/>
    <property type="match status" value="1"/>
</dbReference>